<feature type="domain" description="ABC3 transporter permease C-terminal" evidence="7">
    <location>
        <begin position="722"/>
        <end position="832"/>
    </location>
</feature>
<feature type="transmembrane region" description="Helical" evidence="6">
    <location>
        <begin position="306"/>
        <end position="330"/>
    </location>
</feature>
<dbReference type="InterPro" id="IPR025857">
    <property type="entry name" value="MacB_PCD"/>
</dbReference>
<dbReference type="PANTHER" id="PTHR30287:SF1">
    <property type="entry name" value="INNER MEMBRANE PROTEIN"/>
    <property type="match status" value="1"/>
</dbReference>
<dbReference type="EMBL" id="FNBW01000012">
    <property type="protein sequence ID" value="SDG22916.1"/>
    <property type="molecule type" value="Genomic_DNA"/>
</dbReference>
<proteinExistence type="predicted"/>
<gene>
    <name evidence="9" type="ORF">SAMN05660686_03754</name>
</gene>
<sequence length="841" mass="88545">MRTGPLALRLARRELRTGLKGFRIFLACLALGVAAIAAVGSVSSAMMSGLEGDARRILGGDVALRIVHRPAEPEALSYLRESGEVSTVVSMRAMARSEAGGDNSLVELKAVDDLYPLVGTLALDRDVTLEQALEPRGGVYGAVADASLAERLNIAVGDRLRLGEATLELRALISAEPDRLVNFASFGPRLMISDAAVAETGLVQVGSMVRHYYRIVLPTSTDRNAWLADLEQRFPDAGWRVSSLENATPGYDNFVNRVTLFLTLVGMTALLVGGVGVAMAVRSYLDGKTETVATLKCLGAPSRLVFRTYLLVVCMLAAVGTAIGLVVGALGPLAVAKLAAPLLPFDVPVAIYPVPLALAALFGMLTAVAFSLWSLGRACDVKAAQLFRSAISPLGGRPRLPYLIGLALAIGTLVALAIATATDPWLATWFILGSIGAIALFLAASWVIMTVARKAGRPRDPELRMALANLYRPGAPTPGVVLALGLGLTVLVTIALIQANLSRQVDERIPEVAPAYFFIDIQPHQEARFLEILRGINGVGEIQTTPMVRGRITKINGVPADEVTIDPDVSWVLRGDRGLTYSATPPENSEVVAGSWWSADYAGPPLVSFDVNIAKGMGIGIGDSITLNILGRPITVEVGNLRKIDWGSLGMNFTFVFAPGTLEAAPHSVIATVHVDDPALEAEVQRAVTDALPNVTAIRVKDALDGASRILTAVSVAVRATAAVTLVAGTLVLAGAIAAGHARRVRDAVILKVLGATRRRIVKTYLLEYGLLGLATAAIASLVGSLAAAAVVVEVMRGDFVLPPGVLALTALLAMGITVSFGFVGTWRALGQRPAPMLRNE</sequence>
<comment type="caution">
    <text evidence="9">The sequence shown here is derived from an EMBL/GenBank/DDBJ whole genome shotgun (WGS) entry which is preliminary data.</text>
</comment>
<organism evidence="9 10">
    <name type="scientific">Thalassobaculum litoreum DSM 18839</name>
    <dbReference type="NCBI Taxonomy" id="1123362"/>
    <lineage>
        <taxon>Bacteria</taxon>
        <taxon>Pseudomonadati</taxon>
        <taxon>Pseudomonadota</taxon>
        <taxon>Alphaproteobacteria</taxon>
        <taxon>Rhodospirillales</taxon>
        <taxon>Thalassobaculaceae</taxon>
        <taxon>Thalassobaculum</taxon>
    </lineage>
</organism>
<evidence type="ECO:0000256" key="3">
    <source>
        <dbReference type="ARBA" id="ARBA00022692"/>
    </source>
</evidence>
<dbReference type="GO" id="GO:0005886">
    <property type="term" value="C:plasma membrane"/>
    <property type="evidence" value="ECO:0007669"/>
    <property type="project" value="UniProtKB-SubCell"/>
</dbReference>
<feature type="transmembrane region" description="Helical" evidence="6">
    <location>
        <begin position="473"/>
        <end position="497"/>
    </location>
</feature>
<dbReference type="Proteomes" id="UP000198615">
    <property type="component" value="Unassembled WGS sequence"/>
</dbReference>
<feature type="transmembrane region" description="Helical" evidence="6">
    <location>
        <begin position="350"/>
        <end position="379"/>
    </location>
</feature>
<feature type="transmembrane region" description="Helical" evidence="6">
    <location>
        <begin position="260"/>
        <end position="285"/>
    </location>
</feature>
<evidence type="ECO:0000256" key="4">
    <source>
        <dbReference type="ARBA" id="ARBA00022989"/>
    </source>
</evidence>
<keyword evidence="10" id="KW-1185">Reference proteome</keyword>
<dbReference type="AlphaFoldDB" id="A0A8G2BKH9"/>
<dbReference type="Pfam" id="PF12704">
    <property type="entry name" value="MacB_PCD"/>
    <property type="match status" value="1"/>
</dbReference>
<feature type="transmembrane region" description="Helical" evidence="6">
    <location>
        <begin position="427"/>
        <end position="452"/>
    </location>
</feature>
<feature type="transmembrane region" description="Helical" evidence="6">
    <location>
        <begin position="400"/>
        <end position="421"/>
    </location>
</feature>
<feature type="domain" description="ABC3 transporter permease C-terminal" evidence="7">
    <location>
        <begin position="267"/>
        <end position="378"/>
    </location>
</feature>
<reference evidence="9 10" key="1">
    <citation type="submission" date="2016-10" db="EMBL/GenBank/DDBJ databases">
        <authorList>
            <person name="Varghese N."/>
            <person name="Submissions S."/>
        </authorList>
    </citation>
    <scope>NUCLEOTIDE SEQUENCE [LARGE SCALE GENOMIC DNA]</scope>
    <source>
        <strain evidence="9 10">DSM 18839</strain>
    </source>
</reference>
<feature type="transmembrane region" description="Helical" evidence="6">
    <location>
        <begin position="769"/>
        <end position="793"/>
    </location>
</feature>
<feature type="transmembrane region" description="Helical" evidence="6">
    <location>
        <begin position="805"/>
        <end position="830"/>
    </location>
</feature>
<keyword evidence="3 6" id="KW-0812">Transmembrane</keyword>
<evidence type="ECO:0000313" key="9">
    <source>
        <dbReference type="EMBL" id="SDG22916.1"/>
    </source>
</evidence>
<keyword evidence="5 6" id="KW-0472">Membrane</keyword>
<evidence type="ECO:0000313" key="10">
    <source>
        <dbReference type="Proteomes" id="UP000198615"/>
    </source>
</evidence>
<evidence type="ECO:0000259" key="7">
    <source>
        <dbReference type="Pfam" id="PF02687"/>
    </source>
</evidence>
<name>A0A8G2BKH9_9PROT</name>
<evidence type="ECO:0000256" key="5">
    <source>
        <dbReference type="ARBA" id="ARBA00023136"/>
    </source>
</evidence>
<dbReference type="OrthoDB" id="9775544at2"/>
<keyword evidence="2" id="KW-1003">Cell membrane</keyword>
<feature type="domain" description="MacB-like periplasmic core" evidence="8">
    <location>
        <begin position="26"/>
        <end position="193"/>
    </location>
</feature>
<evidence type="ECO:0000256" key="6">
    <source>
        <dbReference type="SAM" id="Phobius"/>
    </source>
</evidence>
<dbReference type="InterPro" id="IPR003838">
    <property type="entry name" value="ABC3_permease_C"/>
</dbReference>
<evidence type="ECO:0000256" key="1">
    <source>
        <dbReference type="ARBA" id="ARBA00004651"/>
    </source>
</evidence>
<dbReference type="InterPro" id="IPR038766">
    <property type="entry name" value="Membrane_comp_ABC_pdt"/>
</dbReference>
<evidence type="ECO:0000259" key="8">
    <source>
        <dbReference type="Pfam" id="PF12704"/>
    </source>
</evidence>
<keyword evidence="4 6" id="KW-1133">Transmembrane helix</keyword>
<dbReference type="PANTHER" id="PTHR30287">
    <property type="entry name" value="MEMBRANE COMPONENT OF PREDICTED ABC SUPERFAMILY METABOLITE UPTAKE TRANSPORTER"/>
    <property type="match status" value="1"/>
</dbReference>
<evidence type="ECO:0000256" key="2">
    <source>
        <dbReference type="ARBA" id="ARBA00022475"/>
    </source>
</evidence>
<feature type="transmembrane region" description="Helical" evidence="6">
    <location>
        <begin position="716"/>
        <end position="739"/>
    </location>
</feature>
<dbReference type="Pfam" id="PF02687">
    <property type="entry name" value="FtsX"/>
    <property type="match status" value="2"/>
</dbReference>
<dbReference type="RefSeq" id="WP_093152715.1">
    <property type="nucleotide sequence ID" value="NZ_FNBW01000012.1"/>
</dbReference>
<comment type="subcellular location">
    <subcellularLocation>
        <location evidence="1">Cell membrane</location>
        <topology evidence="1">Multi-pass membrane protein</topology>
    </subcellularLocation>
</comment>
<protein>
    <submittedName>
        <fullName evidence="9">Putative ABC transport system permease protein</fullName>
    </submittedName>
</protein>
<accession>A0A8G2BKH9</accession>